<gene>
    <name evidence="1" type="ORF">Vadar_015588</name>
</gene>
<evidence type="ECO:0000313" key="2">
    <source>
        <dbReference type="Proteomes" id="UP000828048"/>
    </source>
</evidence>
<dbReference type="Proteomes" id="UP000828048">
    <property type="component" value="Chromosome 7"/>
</dbReference>
<accession>A0ACB7Y710</accession>
<sequence length="111" mass="12090">MIDCVDRSTYANAMGFGSGQLSSLPKSFSVNSSRSSNDDNDDLRELIRAASTRSSRTRVEMDMYLHHHRGRRSTVAPVGVGRSCSVGMGRIDEDGPCEFGQESFGGRAELV</sequence>
<organism evidence="1 2">
    <name type="scientific">Vaccinium darrowii</name>
    <dbReference type="NCBI Taxonomy" id="229202"/>
    <lineage>
        <taxon>Eukaryota</taxon>
        <taxon>Viridiplantae</taxon>
        <taxon>Streptophyta</taxon>
        <taxon>Embryophyta</taxon>
        <taxon>Tracheophyta</taxon>
        <taxon>Spermatophyta</taxon>
        <taxon>Magnoliopsida</taxon>
        <taxon>eudicotyledons</taxon>
        <taxon>Gunneridae</taxon>
        <taxon>Pentapetalae</taxon>
        <taxon>asterids</taxon>
        <taxon>Ericales</taxon>
        <taxon>Ericaceae</taxon>
        <taxon>Vaccinioideae</taxon>
        <taxon>Vaccinieae</taxon>
        <taxon>Vaccinium</taxon>
    </lineage>
</organism>
<name>A0ACB7Y710_9ERIC</name>
<protein>
    <submittedName>
        <fullName evidence="1">Uncharacterized protein</fullName>
    </submittedName>
</protein>
<reference evidence="1 2" key="1">
    <citation type="journal article" date="2021" name="Hortic Res">
        <title>High-quality reference genome and annotation aids understanding of berry development for evergreen blueberry (Vaccinium darrowii).</title>
        <authorList>
            <person name="Yu J."/>
            <person name="Hulse-Kemp A.M."/>
            <person name="Babiker E."/>
            <person name="Staton M."/>
        </authorList>
    </citation>
    <scope>NUCLEOTIDE SEQUENCE [LARGE SCALE GENOMIC DNA]</scope>
    <source>
        <strain evidence="2">cv. NJ 8807/NJ 8810</strain>
        <tissue evidence="1">Young leaf</tissue>
    </source>
</reference>
<evidence type="ECO:0000313" key="1">
    <source>
        <dbReference type="EMBL" id="KAH7849283.1"/>
    </source>
</evidence>
<dbReference type="EMBL" id="CM037157">
    <property type="protein sequence ID" value="KAH7849283.1"/>
    <property type="molecule type" value="Genomic_DNA"/>
</dbReference>
<comment type="caution">
    <text evidence="1">The sequence shown here is derived from an EMBL/GenBank/DDBJ whole genome shotgun (WGS) entry which is preliminary data.</text>
</comment>
<keyword evidence="2" id="KW-1185">Reference proteome</keyword>
<proteinExistence type="predicted"/>